<feature type="non-terminal residue" evidence="3">
    <location>
        <position position="257"/>
    </location>
</feature>
<dbReference type="GO" id="GO:0051539">
    <property type="term" value="F:4 iron, 4 sulfur cluster binding"/>
    <property type="evidence" value="ECO:0007669"/>
    <property type="project" value="TreeGrafter"/>
</dbReference>
<dbReference type="SUPFAM" id="SSF102114">
    <property type="entry name" value="Radical SAM enzymes"/>
    <property type="match status" value="1"/>
</dbReference>
<sequence>LPSLAETTIPRLRLSSLQAQDISEDLLRLWQNRRLCRHFHLPLQSGSDRVLTAMRRRYTVDQFRRAVALIRREVPDVAITTDVIVGFPGEGDEDFQRTHDLCRQLAFAAIHVFPYSRRPGTGAALAKEQVPHAVKRRRLERMLQLARSSADAFRAHFQGRTMDVLWEEAKTRHDGQPPLWRGLTDNYLRVYTSARDGWASGLCAEKGPASGQWSVVELANRLLPARLGEPLGDGLWGELQSAADPPPVEVSSGEPAR</sequence>
<dbReference type="EMBL" id="BARS01037202">
    <property type="protein sequence ID" value="GAG23653.1"/>
    <property type="molecule type" value="Genomic_DNA"/>
</dbReference>
<dbReference type="PANTHER" id="PTHR43020">
    <property type="entry name" value="CDK5 REGULATORY SUBUNIT-ASSOCIATED PROTEIN 1"/>
    <property type="match status" value="1"/>
</dbReference>
<dbReference type="SMART" id="SM00729">
    <property type="entry name" value="Elp3"/>
    <property type="match status" value="1"/>
</dbReference>
<dbReference type="Pfam" id="PF04055">
    <property type="entry name" value="Radical_SAM"/>
    <property type="match status" value="1"/>
</dbReference>
<evidence type="ECO:0000256" key="1">
    <source>
        <dbReference type="SAM" id="MobiDB-lite"/>
    </source>
</evidence>
<name>X0WGK0_9ZZZZ</name>
<reference evidence="3" key="1">
    <citation type="journal article" date="2014" name="Front. Microbiol.">
        <title>High frequency of phylogenetically diverse reductive dehalogenase-homologous genes in deep subseafloor sedimentary metagenomes.</title>
        <authorList>
            <person name="Kawai M."/>
            <person name="Futagami T."/>
            <person name="Toyoda A."/>
            <person name="Takaki Y."/>
            <person name="Nishi S."/>
            <person name="Hori S."/>
            <person name="Arai W."/>
            <person name="Tsubouchi T."/>
            <person name="Morono Y."/>
            <person name="Uchiyama I."/>
            <person name="Ito T."/>
            <person name="Fujiyama A."/>
            <person name="Inagaki F."/>
            <person name="Takami H."/>
        </authorList>
    </citation>
    <scope>NUCLEOTIDE SEQUENCE</scope>
    <source>
        <strain evidence="3">Expedition CK06-06</strain>
    </source>
</reference>
<dbReference type="GO" id="GO:0035597">
    <property type="term" value="F:tRNA-2-methylthio-N(6)-dimethylallyladenosine(37) synthase activity"/>
    <property type="evidence" value="ECO:0007669"/>
    <property type="project" value="TreeGrafter"/>
</dbReference>
<dbReference type="InterPro" id="IPR006638">
    <property type="entry name" value="Elp3/MiaA/NifB-like_rSAM"/>
</dbReference>
<accession>X0WGK0</accession>
<dbReference type="PANTHER" id="PTHR43020:SF2">
    <property type="entry name" value="MITOCHONDRIAL TRNA METHYLTHIOTRANSFERASE CDK5RAP1"/>
    <property type="match status" value="1"/>
</dbReference>
<dbReference type="Gene3D" id="3.80.30.20">
    <property type="entry name" value="tm_1862 like domain"/>
    <property type="match status" value="1"/>
</dbReference>
<dbReference type="InterPro" id="IPR023404">
    <property type="entry name" value="rSAM_horseshoe"/>
</dbReference>
<dbReference type="AlphaFoldDB" id="X0WGK0"/>
<evidence type="ECO:0000259" key="2">
    <source>
        <dbReference type="PROSITE" id="PS51918"/>
    </source>
</evidence>
<dbReference type="GO" id="GO:0005829">
    <property type="term" value="C:cytosol"/>
    <property type="evidence" value="ECO:0007669"/>
    <property type="project" value="TreeGrafter"/>
</dbReference>
<comment type="caution">
    <text evidence="3">The sequence shown here is derived from an EMBL/GenBank/DDBJ whole genome shotgun (WGS) entry which is preliminary data.</text>
</comment>
<organism evidence="3">
    <name type="scientific">marine sediment metagenome</name>
    <dbReference type="NCBI Taxonomy" id="412755"/>
    <lineage>
        <taxon>unclassified sequences</taxon>
        <taxon>metagenomes</taxon>
        <taxon>ecological metagenomes</taxon>
    </lineage>
</organism>
<feature type="domain" description="Radical SAM core" evidence="2">
    <location>
        <begin position="1"/>
        <end position="154"/>
    </location>
</feature>
<dbReference type="PROSITE" id="PS51918">
    <property type="entry name" value="RADICAL_SAM"/>
    <property type="match status" value="1"/>
</dbReference>
<feature type="region of interest" description="Disordered" evidence="1">
    <location>
        <begin position="236"/>
        <end position="257"/>
    </location>
</feature>
<evidence type="ECO:0000313" key="3">
    <source>
        <dbReference type="EMBL" id="GAG23653.1"/>
    </source>
</evidence>
<proteinExistence type="predicted"/>
<gene>
    <name evidence="3" type="ORF">S01H1_57072</name>
</gene>
<protein>
    <recommendedName>
        <fullName evidence="2">Radical SAM core domain-containing protein</fullName>
    </recommendedName>
</protein>
<dbReference type="InterPro" id="IPR007197">
    <property type="entry name" value="rSAM"/>
</dbReference>
<dbReference type="InterPro" id="IPR058240">
    <property type="entry name" value="rSAM_sf"/>
</dbReference>
<feature type="non-terminal residue" evidence="3">
    <location>
        <position position="1"/>
    </location>
</feature>